<evidence type="ECO:0000259" key="4">
    <source>
        <dbReference type="Pfam" id="PF13439"/>
    </source>
</evidence>
<dbReference type="RefSeq" id="WP_235863335.1">
    <property type="nucleotide sequence ID" value="NZ_FNVB01000005.1"/>
</dbReference>
<dbReference type="EMBL" id="FNVB01000005">
    <property type="protein sequence ID" value="SEG80667.1"/>
    <property type="molecule type" value="Genomic_DNA"/>
</dbReference>
<evidence type="ECO:0000313" key="7">
    <source>
        <dbReference type="Proteomes" id="UP000199690"/>
    </source>
</evidence>
<dbReference type="CDD" id="cd03809">
    <property type="entry name" value="GT4_MtfB-like"/>
    <property type="match status" value="1"/>
</dbReference>
<gene>
    <name evidence="5" type="ORF">SAMN02982929_04032</name>
    <name evidence="6" type="ORF">SAMN05216506_102627</name>
</gene>
<dbReference type="InterPro" id="IPR001296">
    <property type="entry name" value="Glyco_trans_1"/>
</dbReference>
<organism evidence="5 8">
    <name type="scientific">Saccharopolyspora kobensis</name>
    <dbReference type="NCBI Taxonomy" id="146035"/>
    <lineage>
        <taxon>Bacteria</taxon>
        <taxon>Bacillati</taxon>
        <taxon>Actinomycetota</taxon>
        <taxon>Actinomycetes</taxon>
        <taxon>Pseudonocardiales</taxon>
        <taxon>Pseudonocardiaceae</taxon>
        <taxon>Saccharopolyspora</taxon>
    </lineage>
</organism>
<dbReference type="InterPro" id="IPR028098">
    <property type="entry name" value="Glyco_trans_4-like_N"/>
</dbReference>
<accession>A0A1H6D5L2</accession>
<dbReference type="Pfam" id="PF00534">
    <property type="entry name" value="Glycos_transf_1"/>
    <property type="match status" value="1"/>
</dbReference>
<dbReference type="SMR" id="A0A1H6D5L2"/>
<sequence>MTSVDGEHAATELRAERTGTMTIVVDARWTRTDQHDGISRYGASLIEALHHLHPVTMLIHDERQLRLLPEGVPHLKVNSPFSPRELWLSRTLNRLGADVVFSPLQVIGGFRRKYRLVLTLHDLIYYRHPEPPGFLPLPVRAAWRLYHKAFWPQRVMLNRADAVVTVSETTRRLIAEHRLTRRPVTVVHNAPSPLSDDIDVRENGAQDVAPAGAAVEVAGGPRELVYMGSFMPYKNVETLIAGMALLPGYRLHLVSRIAPQREAELRAQLPPDADVVFWRGIGESDYQRLLGRASALVTASRDEGFGLPVIEAMNAGTPVVCSDLEIFHEVTGGHAEFFDPGSSKDFAAAVRRVEDARVRADLVAAARGQAAEFTWANSAERLLELMRGLVR</sequence>
<dbReference type="AlphaFoldDB" id="A0A1H6D5L2"/>
<keyword evidence="7" id="KW-1185">Reference proteome</keyword>
<reference evidence="7 8" key="1">
    <citation type="submission" date="2016-10" db="EMBL/GenBank/DDBJ databases">
        <authorList>
            <person name="Varghese N."/>
            <person name="Submissions S."/>
        </authorList>
    </citation>
    <scope>NUCLEOTIDE SEQUENCE [LARGE SCALE GENOMIC DNA]</scope>
    <source>
        <strain evidence="8">ATCC 20501</strain>
        <strain evidence="6 7">CGMCC 4.3529</strain>
    </source>
</reference>
<dbReference type="GO" id="GO:0009103">
    <property type="term" value="P:lipopolysaccharide biosynthetic process"/>
    <property type="evidence" value="ECO:0007669"/>
    <property type="project" value="TreeGrafter"/>
</dbReference>
<dbReference type="EMBL" id="FOME01000002">
    <property type="protein sequence ID" value="SFD12801.1"/>
    <property type="molecule type" value="Genomic_DNA"/>
</dbReference>
<dbReference type="PANTHER" id="PTHR46401">
    <property type="entry name" value="GLYCOSYLTRANSFERASE WBBK-RELATED"/>
    <property type="match status" value="1"/>
</dbReference>
<accession>A0A1I1PSC4</accession>
<proteinExistence type="predicted"/>
<keyword evidence="2 5" id="KW-0808">Transferase</keyword>
<feature type="domain" description="Glycosyl transferase family 1" evidence="3">
    <location>
        <begin position="219"/>
        <end position="367"/>
    </location>
</feature>
<dbReference type="Pfam" id="PF13439">
    <property type="entry name" value="Glyco_transf_4"/>
    <property type="match status" value="1"/>
</dbReference>
<evidence type="ECO:0000259" key="3">
    <source>
        <dbReference type="Pfam" id="PF00534"/>
    </source>
</evidence>
<dbReference type="SUPFAM" id="SSF53756">
    <property type="entry name" value="UDP-Glycosyltransferase/glycogen phosphorylase"/>
    <property type="match status" value="1"/>
</dbReference>
<evidence type="ECO:0000256" key="2">
    <source>
        <dbReference type="ARBA" id="ARBA00022679"/>
    </source>
</evidence>
<reference evidence="5" key="2">
    <citation type="submission" date="2016-10" db="EMBL/GenBank/DDBJ databases">
        <authorList>
            <person name="de Groot N.N."/>
        </authorList>
    </citation>
    <scope>NUCLEOTIDE SEQUENCE [LARGE SCALE GENOMIC DNA]</scope>
    <source>
        <strain evidence="5">ATCC 20501</strain>
    </source>
</reference>
<dbReference type="GO" id="GO:0016757">
    <property type="term" value="F:glycosyltransferase activity"/>
    <property type="evidence" value="ECO:0007669"/>
    <property type="project" value="UniProtKB-KW"/>
</dbReference>
<dbReference type="Proteomes" id="UP000199690">
    <property type="component" value="Unassembled WGS sequence"/>
</dbReference>
<dbReference type="PANTHER" id="PTHR46401:SF2">
    <property type="entry name" value="GLYCOSYLTRANSFERASE WBBK-RELATED"/>
    <property type="match status" value="1"/>
</dbReference>
<feature type="domain" description="Glycosyltransferase subfamily 4-like N-terminal" evidence="4">
    <location>
        <begin position="36"/>
        <end position="189"/>
    </location>
</feature>
<dbReference type="Proteomes" id="UP000236729">
    <property type="component" value="Unassembled WGS sequence"/>
</dbReference>
<protein>
    <submittedName>
        <fullName evidence="5">Glycosyltransferase involved in cell wall bisynthesis</fullName>
    </submittedName>
</protein>
<evidence type="ECO:0000313" key="6">
    <source>
        <dbReference type="EMBL" id="SFD12801.1"/>
    </source>
</evidence>
<evidence type="ECO:0000256" key="1">
    <source>
        <dbReference type="ARBA" id="ARBA00022676"/>
    </source>
</evidence>
<keyword evidence="1" id="KW-0328">Glycosyltransferase</keyword>
<evidence type="ECO:0000313" key="8">
    <source>
        <dbReference type="Proteomes" id="UP000236729"/>
    </source>
</evidence>
<dbReference type="Gene3D" id="3.40.50.2000">
    <property type="entry name" value="Glycogen Phosphorylase B"/>
    <property type="match status" value="2"/>
</dbReference>
<evidence type="ECO:0000313" key="5">
    <source>
        <dbReference type="EMBL" id="SEG80667.1"/>
    </source>
</evidence>
<name>A0A1H6D5L2_9PSEU</name>